<feature type="domain" description="SusD-like N-terminal" evidence="7">
    <location>
        <begin position="48"/>
        <end position="220"/>
    </location>
</feature>
<feature type="domain" description="RagB/SusD" evidence="6">
    <location>
        <begin position="314"/>
        <end position="571"/>
    </location>
</feature>
<comment type="caution">
    <text evidence="8">The sequence shown here is derived from an EMBL/GenBank/DDBJ whole genome shotgun (WGS) entry which is preliminary data.</text>
</comment>
<dbReference type="EMBL" id="QCYK01000001">
    <property type="protein sequence ID" value="PUZ29768.1"/>
    <property type="molecule type" value="Genomic_DNA"/>
</dbReference>
<dbReference type="Gene3D" id="1.25.40.390">
    <property type="match status" value="1"/>
</dbReference>
<dbReference type="PROSITE" id="PS51257">
    <property type="entry name" value="PROKAR_LIPOPROTEIN"/>
    <property type="match status" value="1"/>
</dbReference>
<evidence type="ECO:0000259" key="6">
    <source>
        <dbReference type="Pfam" id="PF07980"/>
    </source>
</evidence>
<dbReference type="Proteomes" id="UP000244450">
    <property type="component" value="Unassembled WGS sequence"/>
</dbReference>
<dbReference type="RefSeq" id="WP_108686406.1">
    <property type="nucleotide sequence ID" value="NZ_QCYK01000001.1"/>
</dbReference>
<evidence type="ECO:0000256" key="2">
    <source>
        <dbReference type="ARBA" id="ARBA00006275"/>
    </source>
</evidence>
<name>A0A2T7BQ12_9BACT</name>
<evidence type="ECO:0000313" key="8">
    <source>
        <dbReference type="EMBL" id="PUZ29768.1"/>
    </source>
</evidence>
<evidence type="ECO:0000256" key="5">
    <source>
        <dbReference type="ARBA" id="ARBA00023237"/>
    </source>
</evidence>
<comment type="similarity">
    <text evidence="2">Belongs to the SusD family.</text>
</comment>
<evidence type="ECO:0000256" key="4">
    <source>
        <dbReference type="ARBA" id="ARBA00023136"/>
    </source>
</evidence>
<sequence length="571" mass="63321">MKLYSKMILLGALAFGMASCKKNYLEVVPGGEVSDATVWQNSNNADLFLNDVYNQLYDMNNTYQSLEEFTDNVMCGASWFDAQGILGAGALAPNNLPGEPANLFSWTANYQYIRKCNLFITKVRANAANFPADWVKERLAEAQFLRAYYYSSLWATYGGVPIITVPLNNLTQGDSIYYARSTFEETYNFITTQCDSAAAVLPLTVDKGTGRPTKGAALTLKAWCALFAASPLTNAAQPPTGNDPNHLLTFGTADNARWATAAAAAKAVMDLNTYSLFPDYSGMWLGANNDNQEDIFSKQYIALTKGGQREGFWGPCIVHGTEQSWSSAVPTQELVDCYYMANGKRITDAGSGYDTAHPYLNREPRFYQSIVFDGAPWQGDTIFTRMGGNNQIDLGSTSDITNTGYYIRKTVDESITGQASRADKHPGGENYKIFRYAEVLLSYAEAQNEAAGPDQSVYDAVNKIRARASLPQLATGLSQAKMRDEIRNERRVELAIEDKRWWDIRRWKIADGTTGVMNTPSHGMQISRAGNNLTYKQVKAVDRIFYARNYWMPVPQDALDTNSKLVQSAGY</sequence>
<dbReference type="AlphaFoldDB" id="A0A2T7BQ12"/>
<dbReference type="InterPro" id="IPR033985">
    <property type="entry name" value="SusD-like_N"/>
</dbReference>
<evidence type="ECO:0000259" key="7">
    <source>
        <dbReference type="Pfam" id="PF14322"/>
    </source>
</evidence>
<dbReference type="GO" id="GO:0009279">
    <property type="term" value="C:cell outer membrane"/>
    <property type="evidence" value="ECO:0007669"/>
    <property type="project" value="UniProtKB-SubCell"/>
</dbReference>
<gene>
    <name evidence="8" type="ORF">DCC81_10110</name>
</gene>
<dbReference type="Pfam" id="PF14322">
    <property type="entry name" value="SusD-like_3"/>
    <property type="match status" value="1"/>
</dbReference>
<keyword evidence="3" id="KW-0732">Signal</keyword>
<accession>A0A2T7BQ12</accession>
<dbReference type="InterPro" id="IPR011990">
    <property type="entry name" value="TPR-like_helical_dom_sf"/>
</dbReference>
<organism evidence="8 9">
    <name type="scientific">Chitinophaga parva</name>
    <dbReference type="NCBI Taxonomy" id="2169414"/>
    <lineage>
        <taxon>Bacteria</taxon>
        <taxon>Pseudomonadati</taxon>
        <taxon>Bacteroidota</taxon>
        <taxon>Chitinophagia</taxon>
        <taxon>Chitinophagales</taxon>
        <taxon>Chitinophagaceae</taxon>
        <taxon>Chitinophaga</taxon>
    </lineage>
</organism>
<keyword evidence="9" id="KW-1185">Reference proteome</keyword>
<dbReference type="OrthoDB" id="5694214at2"/>
<comment type="subcellular location">
    <subcellularLocation>
        <location evidence="1">Cell outer membrane</location>
    </subcellularLocation>
</comment>
<evidence type="ECO:0000313" key="9">
    <source>
        <dbReference type="Proteomes" id="UP000244450"/>
    </source>
</evidence>
<protein>
    <submittedName>
        <fullName evidence="8">RagB/SusD family nutrient uptake outer membrane protein</fullName>
    </submittedName>
</protein>
<keyword evidence="4" id="KW-0472">Membrane</keyword>
<evidence type="ECO:0000256" key="1">
    <source>
        <dbReference type="ARBA" id="ARBA00004442"/>
    </source>
</evidence>
<dbReference type="InterPro" id="IPR012944">
    <property type="entry name" value="SusD_RagB_dom"/>
</dbReference>
<dbReference type="SUPFAM" id="SSF48452">
    <property type="entry name" value="TPR-like"/>
    <property type="match status" value="1"/>
</dbReference>
<evidence type="ECO:0000256" key="3">
    <source>
        <dbReference type="ARBA" id="ARBA00022729"/>
    </source>
</evidence>
<dbReference type="Pfam" id="PF07980">
    <property type="entry name" value="SusD_RagB"/>
    <property type="match status" value="1"/>
</dbReference>
<keyword evidence="5" id="KW-0998">Cell outer membrane</keyword>
<proteinExistence type="inferred from homology"/>
<reference evidence="8 9" key="1">
    <citation type="submission" date="2018-04" db="EMBL/GenBank/DDBJ databases">
        <title>Chitinophaga fuyangensis sp. nov., isolated from soil in a chemical factory.</title>
        <authorList>
            <person name="Chen K."/>
        </authorList>
    </citation>
    <scope>NUCLEOTIDE SEQUENCE [LARGE SCALE GENOMIC DNA]</scope>
    <source>
        <strain evidence="8 9">LY-1</strain>
    </source>
</reference>